<feature type="transmembrane region" description="Helical" evidence="2">
    <location>
        <begin position="29"/>
        <end position="48"/>
    </location>
</feature>
<dbReference type="Proteomes" id="UP000283269">
    <property type="component" value="Unassembled WGS sequence"/>
</dbReference>
<dbReference type="AlphaFoldDB" id="A0A409XIN6"/>
<evidence type="ECO:0000313" key="3">
    <source>
        <dbReference type="EMBL" id="PPQ90610.1"/>
    </source>
</evidence>
<dbReference type="InterPro" id="IPR023201">
    <property type="entry name" value="SecY_dom_sf"/>
</dbReference>
<reference evidence="3 4" key="1">
    <citation type="journal article" date="2018" name="Evol. Lett.">
        <title>Horizontal gene cluster transfer increased hallucinogenic mushroom diversity.</title>
        <authorList>
            <person name="Reynolds H.T."/>
            <person name="Vijayakumar V."/>
            <person name="Gluck-Thaler E."/>
            <person name="Korotkin H.B."/>
            <person name="Matheny P.B."/>
            <person name="Slot J.C."/>
        </authorList>
    </citation>
    <scope>NUCLEOTIDE SEQUENCE [LARGE SCALE GENOMIC DNA]</scope>
    <source>
        <strain evidence="3 4">2631</strain>
    </source>
</reference>
<evidence type="ECO:0000256" key="2">
    <source>
        <dbReference type="SAM" id="Phobius"/>
    </source>
</evidence>
<comment type="caution">
    <text evidence="3">The sequence shown here is derived from an EMBL/GenBank/DDBJ whole genome shotgun (WGS) entry which is preliminary data.</text>
</comment>
<sequence>MQLLAGVNLIDVDFRLKEGRALFSGAQKLFTLIIVLGQATIYMLTGLYGELSDLRAGACLLFNIQLIIAVLIMTIVDELLQKDAGDSVPTELAGYDFGCLGG</sequence>
<dbReference type="InParanoid" id="A0A409XIN6"/>
<evidence type="ECO:0000313" key="4">
    <source>
        <dbReference type="Proteomes" id="UP000283269"/>
    </source>
</evidence>
<keyword evidence="4" id="KW-1185">Reference proteome</keyword>
<dbReference type="EMBL" id="NHYD01001592">
    <property type="protein sequence ID" value="PPQ90610.1"/>
    <property type="molecule type" value="Genomic_DNA"/>
</dbReference>
<keyword evidence="2" id="KW-1133">Transmembrane helix</keyword>
<keyword evidence="2" id="KW-0812">Transmembrane</keyword>
<dbReference type="STRING" id="93625.A0A409XIN6"/>
<feature type="transmembrane region" description="Helical" evidence="2">
    <location>
        <begin position="54"/>
        <end position="76"/>
    </location>
</feature>
<dbReference type="GO" id="GO:0015031">
    <property type="term" value="P:protein transport"/>
    <property type="evidence" value="ECO:0007669"/>
    <property type="project" value="InterPro"/>
</dbReference>
<dbReference type="PANTHER" id="PTHR10906">
    <property type="entry name" value="SECY/SEC61-ALPHA FAMILY MEMBER"/>
    <property type="match status" value="1"/>
</dbReference>
<dbReference type="SUPFAM" id="SSF103491">
    <property type="entry name" value="Preprotein translocase SecY subunit"/>
    <property type="match status" value="1"/>
</dbReference>
<evidence type="ECO:0000256" key="1">
    <source>
        <dbReference type="RuleBase" id="RU004349"/>
    </source>
</evidence>
<dbReference type="Gene3D" id="1.10.3370.10">
    <property type="entry name" value="SecY subunit domain"/>
    <property type="match status" value="1"/>
</dbReference>
<comment type="similarity">
    <text evidence="1">Belongs to the SecY/SEC61-alpha family.</text>
</comment>
<proteinExistence type="inferred from homology"/>
<dbReference type="OrthoDB" id="3010309at2759"/>
<accession>A0A409XIN6</accession>
<dbReference type="InterPro" id="IPR002208">
    <property type="entry name" value="SecY/SEC61-alpha"/>
</dbReference>
<organism evidence="3 4">
    <name type="scientific">Psilocybe cyanescens</name>
    <dbReference type="NCBI Taxonomy" id="93625"/>
    <lineage>
        <taxon>Eukaryota</taxon>
        <taxon>Fungi</taxon>
        <taxon>Dikarya</taxon>
        <taxon>Basidiomycota</taxon>
        <taxon>Agaricomycotina</taxon>
        <taxon>Agaricomycetes</taxon>
        <taxon>Agaricomycetidae</taxon>
        <taxon>Agaricales</taxon>
        <taxon>Agaricineae</taxon>
        <taxon>Strophariaceae</taxon>
        <taxon>Psilocybe</taxon>
    </lineage>
</organism>
<name>A0A409XIN6_PSICY</name>
<keyword evidence="2" id="KW-0472">Membrane</keyword>
<protein>
    <submittedName>
        <fullName evidence="3">Uncharacterized protein</fullName>
    </submittedName>
</protein>
<dbReference type="GO" id="GO:0016020">
    <property type="term" value="C:membrane"/>
    <property type="evidence" value="ECO:0007669"/>
    <property type="project" value="InterPro"/>
</dbReference>
<gene>
    <name evidence="3" type="ORF">CVT25_007428</name>
</gene>
<dbReference type="Pfam" id="PF00344">
    <property type="entry name" value="SecY"/>
    <property type="match status" value="1"/>
</dbReference>